<dbReference type="Proteomes" id="UP000735302">
    <property type="component" value="Unassembled WGS sequence"/>
</dbReference>
<accession>A0AAV4CZN1</accession>
<keyword evidence="3" id="KW-1185">Reference proteome</keyword>
<sequence>MSFFIAVQESSGNLDSMPNAEDSVVMKESQADNQPSSDSPQPQIESLDDSQDTASTACFSVRQNTRKHDTESIHKKIIKALKQQL</sequence>
<proteinExistence type="predicted"/>
<dbReference type="AlphaFoldDB" id="A0AAV4CZN1"/>
<protein>
    <submittedName>
        <fullName evidence="2">Uncharacterized protein</fullName>
    </submittedName>
</protein>
<feature type="compositionally biased region" description="Polar residues" evidence="1">
    <location>
        <begin position="31"/>
        <end position="44"/>
    </location>
</feature>
<evidence type="ECO:0000313" key="2">
    <source>
        <dbReference type="EMBL" id="GFO37406.1"/>
    </source>
</evidence>
<comment type="caution">
    <text evidence="2">The sequence shown here is derived from an EMBL/GenBank/DDBJ whole genome shotgun (WGS) entry which is preliminary data.</text>
</comment>
<evidence type="ECO:0000313" key="3">
    <source>
        <dbReference type="Proteomes" id="UP000735302"/>
    </source>
</evidence>
<dbReference type="EMBL" id="BLXT01007237">
    <property type="protein sequence ID" value="GFO37406.1"/>
    <property type="molecule type" value="Genomic_DNA"/>
</dbReference>
<organism evidence="2 3">
    <name type="scientific">Plakobranchus ocellatus</name>
    <dbReference type="NCBI Taxonomy" id="259542"/>
    <lineage>
        <taxon>Eukaryota</taxon>
        <taxon>Metazoa</taxon>
        <taxon>Spiralia</taxon>
        <taxon>Lophotrochozoa</taxon>
        <taxon>Mollusca</taxon>
        <taxon>Gastropoda</taxon>
        <taxon>Heterobranchia</taxon>
        <taxon>Euthyneura</taxon>
        <taxon>Panpulmonata</taxon>
        <taxon>Sacoglossa</taxon>
        <taxon>Placobranchoidea</taxon>
        <taxon>Plakobranchidae</taxon>
        <taxon>Plakobranchus</taxon>
    </lineage>
</organism>
<evidence type="ECO:0000256" key="1">
    <source>
        <dbReference type="SAM" id="MobiDB-lite"/>
    </source>
</evidence>
<name>A0AAV4CZN1_9GAST</name>
<feature type="region of interest" description="Disordered" evidence="1">
    <location>
        <begin position="8"/>
        <end position="54"/>
    </location>
</feature>
<gene>
    <name evidence="2" type="ORF">PoB_006391100</name>
</gene>
<reference evidence="2 3" key="1">
    <citation type="journal article" date="2021" name="Elife">
        <title>Chloroplast acquisition without the gene transfer in kleptoplastic sea slugs, Plakobranchus ocellatus.</title>
        <authorList>
            <person name="Maeda T."/>
            <person name="Takahashi S."/>
            <person name="Yoshida T."/>
            <person name="Shimamura S."/>
            <person name="Takaki Y."/>
            <person name="Nagai Y."/>
            <person name="Toyoda A."/>
            <person name="Suzuki Y."/>
            <person name="Arimoto A."/>
            <person name="Ishii H."/>
            <person name="Satoh N."/>
            <person name="Nishiyama T."/>
            <person name="Hasebe M."/>
            <person name="Maruyama T."/>
            <person name="Minagawa J."/>
            <person name="Obokata J."/>
            <person name="Shigenobu S."/>
        </authorList>
    </citation>
    <scope>NUCLEOTIDE SEQUENCE [LARGE SCALE GENOMIC DNA]</scope>
</reference>